<dbReference type="PATRIC" id="fig|1229908.8.peg.876"/>
<dbReference type="AlphaFoldDB" id="K0B5F8"/>
<reference evidence="1 2" key="1">
    <citation type="journal article" date="2012" name="J. Bacteriol.">
        <title>Draft Genome Sequence of an Ammonia-Oxidizing Archaeon, "Candidatus Nitrosopumilus koreensis" AR1, from Marine Sediment.</title>
        <authorList>
            <person name="Park S.J."/>
            <person name="Kim J.G."/>
            <person name="Jung M.Y."/>
            <person name="Kim S.J."/>
            <person name="Cha I.T."/>
            <person name="Kwon K."/>
            <person name="Lee J.H."/>
            <person name="Rhee S.K."/>
        </authorList>
    </citation>
    <scope>NUCLEOTIDE SEQUENCE [LARGE SCALE GENOMIC DNA]</scope>
    <source>
        <strain evidence="1 2">AR1</strain>
    </source>
</reference>
<dbReference type="InterPro" id="IPR027417">
    <property type="entry name" value="P-loop_NTPase"/>
</dbReference>
<dbReference type="KEGG" id="nkr:NKOR_04045"/>
<name>K0B5F8_9ARCH</name>
<protein>
    <recommendedName>
        <fullName evidence="3">Kinase</fullName>
    </recommendedName>
</protein>
<dbReference type="STRING" id="1229908.NKOR_04045"/>
<evidence type="ECO:0000313" key="2">
    <source>
        <dbReference type="Proteomes" id="UP000006101"/>
    </source>
</evidence>
<dbReference type="HOGENOM" id="CLU_119557_0_0_2"/>
<dbReference type="Gene3D" id="3.40.50.300">
    <property type="entry name" value="P-loop containing nucleotide triphosphate hydrolases"/>
    <property type="match status" value="1"/>
</dbReference>
<dbReference type="GO" id="GO:0046404">
    <property type="term" value="F:ATP-dependent polydeoxyribonucleotide 5'-hydroxyl-kinase activity"/>
    <property type="evidence" value="ECO:0007669"/>
    <property type="project" value="TreeGrafter"/>
</dbReference>
<sequence>MIGIALSGKTTYVKANFTHEEIRLYYFDNDRKKEMNYIEQCLKQGKSIVVDDTNITKDIRKMHIDMAKKYNAKMIGVFMNTSSGIIEQRRTRRRDSFPLAAINKQLKEFETPNKDEGFDTLIIHKNYESSNRVQS</sequence>
<dbReference type="Proteomes" id="UP000006101">
    <property type="component" value="Chromosome"/>
</dbReference>
<proteinExistence type="predicted"/>
<keyword evidence="2" id="KW-1185">Reference proteome</keyword>
<dbReference type="GO" id="GO:0006281">
    <property type="term" value="P:DNA repair"/>
    <property type="evidence" value="ECO:0007669"/>
    <property type="project" value="TreeGrafter"/>
</dbReference>
<organism evidence="1 2">
    <name type="scientific">Candidatus Nitrosopumilus koreensis AR1</name>
    <dbReference type="NCBI Taxonomy" id="1229908"/>
    <lineage>
        <taxon>Archaea</taxon>
        <taxon>Nitrososphaerota</taxon>
        <taxon>Nitrososphaeria</taxon>
        <taxon>Nitrosopumilales</taxon>
        <taxon>Nitrosopumilaceae</taxon>
        <taxon>Nitrosopumilus</taxon>
    </lineage>
</organism>
<accession>K0B5F8</accession>
<evidence type="ECO:0008006" key="3">
    <source>
        <dbReference type="Google" id="ProtNLM"/>
    </source>
</evidence>
<dbReference type="RefSeq" id="WP_014963086.1">
    <property type="nucleotide sequence ID" value="NC_018655.1"/>
</dbReference>
<dbReference type="GO" id="GO:0046403">
    <property type="term" value="F:polynucleotide 3'-phosphatase activity"/>
    <property type="evidence" value="ECO:0007669"/>
    <property type="project" value="TreeGrafter"/>
</dbReference>
<dbReference type="EMBL" id="CP003842">
    <property type="protein sequence ID" value="AFS80699.1"/>
    <property type="molecule type" value="Genomic_DNA"/>
</dbReference>
<gene>
    <name evidence="1" type="ORF">NKOR_04045</name>
</gene>
<dbReference type="GO" id="GO:0003690">
    <property type="term" value="F:double-stranded DNA binding"/>
    <property type="evidence" value="ECO:0007669"/>
    <property type="project" value="TreeGrafter"/>
</dbReference>
<dbReference type="Pfam" id="PF13671">
    <property type="entry name" value="AAA_33"/>
    <property type="match status" value="1"/>
</dbReference>
<dbReference type="PANTHER" id="PTHR12083:SF9">
    <property type="entry name" value="BIFUNCTIONAL POLYNUCLEOTIDE PHOSPHATASE_KINASE"/>
    <property type="match status" value="1"/>
</dbReference>
<dbReference type="PANTHER" id="PTHR12083">
    <property type="entry name" value="BIFUNCTIONAL POLYNUCLEOTIDE PHOSPHATASE/KINASE"/>
    <property type="match status" value="1"/>
</dbReference>
<dbReference type="SUPFAM" id="SSF52540">
    <property type="entry name" value="P-loop containing nucleoside triphosphate hydrolases"/>
    <property type="match status" value="1"/>
</dbReference>
<dbReference type="GeneID" id="13724847"/>
<evidence type="ECO:0000313" key="1">
    <source>
        <dbReference type="EMBL" id="AFS80699.1"/>
    </source>
</evidence>